<reference evidence="2 3" key="1">
    <citation type="journal article" date="2022" name="Nat. Genet.">
        <title>Improved pea reference genome and pan-genome highlight genomic features and evolutionary characteristics.</title>
        <authorList>
            <person name="Yang T."/>
            <person name="Liu R."/>
            <person name="Luo Y."/>
            <person name="Hu S."/>
            <person name="Wang D."/>
            <person name="Wang C."/>
            <person name="Pandey M.K."/>
            <person name="Ge S."/>
            <person name="Xu Q."/>
            <person name="Li N."/>
            <person name="Li G."/>
            <person name="Huang Y."/>
            <person name="Saxena R.K."/>
            <person name="Ji Y."/>
            <person name="Li M."/>
            <person name="Yan X."/>
            <person name="He Y."/>
            <person name="Liu Y."/>
            <person name="Wang X."/>
            <person name="Xiang C."/>
            <person name="Varshney R.K."/>
            <person name="Ding H."/>
            <person name="Gao S."/>
            <person name="Zong X."/>
        </authorList>
    </citation>
    <scope>NUCLEOTIDE SEQUENCE [LARGE SCALE GENOMIC DNA]</scope>
    <source>
        <strain evidence="2 3">cv. Zhongwan 6</strain>
    </source>
</reference>
<proteinExistence type="predicted"/>
<protein>
    <submittedName>
        <fullName evidence="2">Uncharacterized protein</fullName>
    </submittedName>
</protein>
<feature type="region of interest" description="Disordered" evidence="1">
    <location>
        <begin position="38"/>
        <end position="106"/>
    </location>
</feature>
<accession>A0A9D4Y0K8</accession>
<dbReference type="AlphaFoldDB" id="A0A9D4Y0K8"/>
<evidence type="ECO:0000256" key="1">
    <source>
        <dbReference type="SAM" id="MobiDB-lite"/>
    </source>
</evidence>
<organism evidence="2 3">
    <name type="scientific">Pisum sativum</name>
    <name type="common">Garden pea</name>
    <name type="synonym">Lathyrus oleraceus</name>
    <dbReference type="NCBI Taxonomy" id="3888"/>
    <lineage>
        <taxon>Eukaryota</taxon>
        <taxon>Viridiplantae</taxon>
        <taxon>Streptophyta</taxon>
        <taxon>Embryophyta</taxon>
        <taxon>Tracheophyta</taxon>
        <taxon>Spermatophyta</taxon>
        <taxon>Magnoliopsida</taxon>
        <taxon>eudicotyledons</taxon>
        <taxon>Gunneridae</taxon>
        <taxon>Pentapetalae</taxon>
        <taxon>rosids</taxon>
        <taxon>fabids</taxon>
        <taxon>Fabales</taxon>
        <taxon>Fabaceae</taxon>
        <taxon>Papilionoideae</taxon>
        <taxon>50 kb inversion clade</taxon>
        <taxon>NPAAA clade</taxon>
        <taxon>Hologalegina</taxon>
        <taxon>IRL clade</taxon>
        <taxon>Fabeae</taxon>
        <taxon>Lathyrus</taxon>
    </lineage>
</organism>
<comment type="caution">
    <text evidence="2">The sequence shown here is derived from an EMBL/GenBank/DDBJ whole genome shotgun (WGS) entry which is preliminary data.</text>
</comment>
<dbReference type="EMBL" id="JAMSHJ010000003">
    <property type="protein sequence ID" value="KAI5429987.1"/>
    <property type="molecule type" value="Genomic_DNA"/>
</dbReference>
<gene>
    <name evidence="2" type="ORF">KIW84_034532</name>
</gene>
<evidence type="ECO:0000313" key="2">
    <source>
        <dbReference type="EMBL" id="KAI5429987.1"/>
    </source>
</evidence>
<evidence type="ECO:0000313" key="3">
    <source>
        <dbReference type="Proteomes" id="UP001058974"/>
    </source>
</evidence>
<dbReference type="Gramene" id="Psat03G0453200-T1">
    <property type="protein sequence ID" value="KAI5429987.1"/>
    <property type="gene ID" value="KIW84_034532"/>
</dbReference>
<keyword evidence="3" id="KW-1185">Reference proteome</keyword>
<sequence length="214" mass="23937">MVNDKDVDKVYKYTNETKCVVHLYVDHSVRGVVGVTVEEDEHDDGGVNVEEEEQDDGGVNVEEEEQCDATNNVEEDAQYDCGANIEDENSDGSDDIDDSDYETSGITFDDSEEEMDLGLDDGFDMEDHTVAFEATQPQPNMNDVTYYSTHAAPPTHVPTVAYDYDISLSIHDYIAHVEHEVPQIVVFAVVGIPKVLRPIEFLQLSTHMCKSYCL</sequence>
<dbReference type="Proteomes" id="UP001058974">
    <property type="component" value="Chromosome 3"/>
</dbReference>
<name>A0A9D4Y0K8_PEA</name>
<feature type="compositionally biased region" description="Acidic residues" evidence="1">
    <location>
        <begin position="85"/>
        <end position="101"/>
    </location>
</feature>
<feature type="compositionally biased region" description="Acidic residues" evidence="1">
    <location>
        <begin position="38"/>
        <end position="78"/>
    </location>
</feature>